<dbReference type="EMBL" id="UXAW01000118">
    <property type="protein sequence ID" value="VDC33439.1"/>
    <property type="molecule type" value="Genomic_DNA"/>
</dbReference>
<name>A0A3P5XRC0_9RHOB</name>
<keyword evidence="3" id="KW-1185">Reference proteome</keyword>
<accession>A0A3P5XRC0</accession>
<feature type="signal peptide" evidence="1">
    <location>
        <begin position="1"/>
        <end position="26"/>
    </location>
</feature>
<dbReference type="GO" id="GO:0016829">
    <property type="term" value="F:lyase activity"/>
    <property type="evidence" value="ECO:0007669"/>
    <property type="project" value="UniProtKB-KW"/>
</dbReference>
<protein>
    <submittedName>
        <fullName evidence="2">Virginiamycin B lyase</fullName>
    </submittedName>
</protein>
<evidence type="ECO:0000313" key="2">
    <source>
        <dbReference type="EMBL" id="VDC33439.1"/>
    </source>
</evidence>
<dbReference type="InterPro" id="IPR011048">
    <property type="entry name" value="Haem_d1_sf"/>
</dbReference>
<dbReference type="PANTHER" id="PTHR47197">
    <property type="entry name" value="PROTEIN NIRF"/>
    <property type="match status" value="1"/>
</dbReference>
<dbReference type="AlphaFoldDB" id="A0A3P5XRC0"/>
<reference evidence="2 3" key="1">
    <citation type="submission" date="2018-11" db="EMBL/GenBank/DDBJ databases">
        <authorList>
            <person name="Criscuolo A."/>
        </authorList>
    </citation>
    <scope>NUCLEOTIDE SEQUENCE [LARGE SCALE GENOMIC DNA]</scope>
    <source>
        <strain evidence="2">ACIP111625</strain>
    </source>
</reference>
<dbReference type="SUPFAM" id="SSF51004">
    <property type="entry name" value="C-terminal (heme d1) domain of cytochrome cd1-nitrite reductase"/>
    <property type="match status" value="1"/>
</dbReference>
<evidence type="ECO:0000256" key="1">
    <source>
        <dbReference type="SAM" id="SignalP"/>
    </source>
</evidence>
<dbReference type="Proteomes" id="UP000277498">
    <property type="component" value="Unassembled WGS sequence"/>
</dbReference>
<keyword evidence="1" id="KW-0732">Signal</keyword>
<feature type="chain" id="PRO_5018045877" evidence="1">
    <location>
        <begin position="27"/>
        <end position="465"/>
    </location>
</feature>
<dbReference type="Gene3D" id="2.130.10.10">
    <property type="entry name" value="YVTN repeat-like/Quinoprotein amine dehydrogenase"/>
    <property type="match status" value="1"/>
</dbReference>
<dbReference type="InterPro" id="IPR015943">
    <property type="entry name" value="WD40/YVTN_repeat-like_dom_sf"/>
</dbReference>
<dbReference type="InterPro" id="IPR051200">
    <property type="entry name" value="Host-pathogen_enzymatic-act"/>
</dbReference>
<proteinExistence type="predicted"/>
<organism evidence="2 3">
    <name type="scientific">Pseudogemmobacter humi</name>
    <dbReference type="NCBI Taxonomy" id="2483812"/>
    <lineage>
        <taxon>Bacteria</taxon>
        <taxon>Pseudomonadati</taxon>
        <taxon>Pseudomonadota</taxon>
        <taxon>Alphaproteobacteria</taxon>
        <taxon>Rhodobacterales</taxon>
        <taxon>Paracoccaceae</taxon>
        <taxon>Pseudogemmobacter</taxon>
    </lineage>
</organism>
<dbReference type="RefSeq" id="WP_233352398.1">
    <property type="nucleotide sequence ID" value="NZ_UXAW01000118.1"/>
</dbReference>
<keyword evidence="2" id="KW-0456">Lyase</keyword>
<sequence length="465" mass="48813">MRSLNPRRMFGASLLVIIASIAPGLADTVFTPVVDFPGQVSATSATRGEPVYKGSKVVISGEKLIPGQEITLMRGPTVLNAAGPLVVDAEGKFSFELTVDADAATGQQPVLVIAEKPAAAEMITLKISPEIPISGTEKFAIANGPVTRGLYQVDYSEASKAVFVASAVGRPPVRQSALTKLDAETLAVLAQAEPPAAPAREDEDGGVFAVYGVGVDDANGTVWVTNSRQNTIAVYAQADLKLIKQFEPGAVNHARDVVIDEINGRAYASATRTGNIEVFDTRTLEQLAPIVITSAKRGGEYSAMSLDIDPASGKLFNVSMSTNELAVIDLKSGESRLIDLPGAKAAAGVAYDAKEGLIFVVSQQSDNLLIIDEASGEIKFDLPVGAQPLNVTFEPKSGLAYVANRGSGTIAVVNRKGEIVANLDAGNSTNQLRADGEGRIWAVNKARGENDPTGDNIWRITLAAE</sequence>
<dbReference type="PANTHER" id="PTHR47197:SF3">
    <property type="entry name" value="DIHYDRO-HEME D1 DEHYDROGENASE"/>
    <property type="match status" value="1"/>
</dbReference>
<gene>
    <name evidence="2" type="primary">vgb_2</name>
    <name evidence="2" type="ORF">XINFAN_03833</name>
</gene>
<evidence type="ECO:0000313" key="3">
    <source>
        <dbReference type="Proteomes" id="UP000277498"/>
    </source>
</evidence>